<dbReference type="Proteomes" id="UP001179952">
    <property type="component" value="Unassembled WGS sequence"/>
</dbReference>
<evidence type="ECO:0000256" key="1">
    <source>
        <dbReference type="SAM" id="MobiDB-lite"/>
    </source>
</evidence>
<organism evidence="2 3">
    <name type="scientific">Acorus gramineus</name>
    <name type="common">Dwarf sweet flag</name>
    <dbReference type="NCBI Taxonomy" id="55184"/>
    <lineage>
        <taxon>Eukaryota</taxon>
        <taxon>Viridiplantae</taxon>
        <taxon>Streptophyta</taxon>
        <taxon>Embryophyta</taxon>
        <taxon>Tracheophyta</taxon>
        <taxon>Spermatophyta</taxon>
        <taxon>Magnoliopsida</taxon>
        <taxon>Liliopsida</taxon>
        <taxon>Acoraceae</taxon>
        <taxon>Acorus</taxon>
    </lineage>
</organism>
<dbReference type="Pfam" id="PF14009">
    <property type="entry name" value="PADRE"/>
    <property type="match status" value="1"/>
</dbReference>
<dbReference type="EMBL" id="JAUJYN010000003">
    <property type="protein sequence ID" value="KAK1275465.1"/>
    <property type="molecule type" value="Genomic_DNA"/>
</dbReference>
<name>A0AAV9BG66_ACOGR</name>
<proteinExistence type="predicted"/>
<dbReference type="PANTHER" id="PTHR33052">
    <property type="entry name" value="DUF4228 DOMAIN PROTEIN-RELATED"/>
    <property type="match status" value="1"/>
</dbReference>
<dbReference type="AlphaFoldDB" id="A0AAV9BG66"/>
<protein>
    <submittedName>
        <fullName evidence="2">Uncharacterized protein</fullName>
    </submittedName>
</protein>
<evidence type="ECO:0000313" key="3">
    <source>
        <dbReference type="Proteomes" id="UP001179952"/>
    </source>
</evidence>
<keyword evidence="3" id="KW-1185">Reference proteome</keyword>
<accession>A0AAV9BG66</accession>
<evidence type="ECO:0000313" key="2">
    <source>
        <dbReference type="EMBL" id="KAK1275465.1"/>
    </source>
</evidence>
<sequence>MGATCSTCDSNAVAPSTSDRSMSYTSAASTAKLILPDGQLEEFSQPVKASIVLKNDPNCFICNSDDMEFDGFVSAVSADDDLLPGRLYFLLPLSCLRRPMQAEEMAALAVRASQALVRTGKTFVVPAPETVQRVPSPVEEEMMRRRQRRRSGSGGSGRSFASDLCAIPE</sequence>
<dbReference type="InterPro" id="IPR025322">
    <property type="entry name" value="PADRE_dom"/>
</dbReference>
<reference evidence="2" key="1">
    <citation type="journal article" date="2023" name="Nat. Commun.">
        <title>Diploid and tetraploid genomes of Acorus and the evolution of monocots.</title>
        <authorList>
            <person name="Ma L."/>
            <person name="Liu K.W."/>
            <person name="Li Z."/>
            <person name="Hsiao Y.Y."/>
            <person name="Qi Y."/>
            <person name="Fu T."/>
            <person name="Tang G.D."/>
            <person name="Zhang D."/>
            <person name="Sun W.H."/>
            <person name="Liu D.K."/>
            <person name="Li Y."/>
            <person name="Chen G.Z."/>
            <person name="Liu X.D."/>
            <person name="Liao X.Y."/>
            <person name="Jiang Y.T."/>
            <person name="Yu X."/>
            <person name="Hao Y."/>
            <person name="Huang J."/>
            <person name="Zhao X.W."/>
            <person name="Ke S."/>
            <person name="Chen Y.Y."/>
            <person name="Wu W.L."/>
            <person name="Hsu J.L."/>
            <person name="Lin Y.F."/>
            <person name="Huang M.D."/>
            <person name="Li C.Y."/>
            <person name="Huang L."/>
            <person name="Wang Z.W."/>
            <person name="Zhao X."/>
            <person name="Zhong W.Y."/>
            <person name="Peng D.H."/>
            <person name="Ahmad S."/>
            <person name="Lan S."/>
            <person name="Zhang J.S."/>
            <person name="Tsai W.C."/>
            <person name="Van de Peer Y."/>
            <person name="Liu Z.J."/>
        </authorList>
    </citation>
    <scope>NUCLEOTIDE SEQUENCE</scope>
    <source>
        <strain evidence="2">SCP</strain>
    </source>
</reference>
<feature type="region of interest" description="Disordered" evidence="1">
    <location>
        <begin position="136"/>
        <end position="169"/>
    </location>
</feature>
<gene>
    <name evidence="2" type="ORF">QJS04_geneDACA016053</name>
</gene>
<reference evidence="2" key="2">
    <citation type="submission" date="2023-06" db="EMBL/GenBank/DDBJ databases">
        <authorList>
            <person name="Ma L."/>
            <person name="Liu K.-W."/>
            <person name="Li Z."/>
            <person name="Hsiao Y.-Y."/>
            <person name="Qi Y."/>
            <person name="Fu T."/>
            <person name="Tang G."/>
            <person name="Zhang D."/>
            <person name="Sun W.-H."/>
            <person name="Liu D.-K."/>
            <person name="Li Y."/>
            <person name="Chen G.-Z."/>
            <person name="Liu X.-D."/>
            <person name="Liao X.-Y."/>
            <person name="Jiang Y.-T."/>
            <person name="Yu X."/>
            <person name="Hao Y."/>
            <person name="Huang J."/>
            <person name="Zhao X.-W."/>
            <person name="Ke S."/>
            <person name="Chen Y.-Y."/>
            <person name="Wu W.-L."/>
            <person name="Hsu J.-L."/>
            <person name="Lin Y.-F."/>
            <person name="Huang M.-D."/>
            <person name="Li C.-Y."/>
            <person name="Huang L."/>
            <person name="Wang Z.-W."/>
            <person name="Zhao X."/>
            <person name="Zhong W.-Y."/>
            <person name="Peng D.-H."/>
            <person name="Ahmad S."/>
            <person name="Lan S."/>
            <person name="Zhang J.-S."/>
            <person name="Tsai W.-C."/>
            <person name="Van De Peer Y."/>
            <person name="Liu Z.-J."/>
        </authorList>
    </citation>
    <scope>NUCLEOTIDE SEQUENCE</scope>
    <source>
        <strain evidence="2">SCP</strain>
        <tissue evidence="2">Leaves</tissue>
    </source>
</reference>
<comment type="caution">
    <text evidence="2">The sequence shown here is derived from an EMBL/GenBank/DDBJ whole genome shotgun (WGS) entry which is preliminary data.</text>
</comment>